<name>A0A424Z056_9BACT</name>
<keyword evidence="3 7" id="KW-0547">Nucleotide-binding</keyword>
<evidence type="ECO:0000256" key="6">
    <source>
        <dbReference type="ARBA" id="ARBA00022842"/>
    </source>
</evidence>
<dbReference type="PIRSF" id="PIRSF000722">
    <property type="entry name" value="Acetate_prop_kin"/>
    <property type="match status" value="1"/>
</dbReference>
<comment type="cofactor">
    <cofactor evidence="7">
        <name>Mg(2+)</name>
        <dbReference type="ChEBI" id="CHEBI:18420"/>
    </cofactor>
    <cofactor evidence="7">
        <name>Mn(2+)</name>
        <dbReference type="ChEBI" id="CHEBI:29035"/>
    </cofactor>
    <text evidence="7">Mg(2+). Can also accept Mn(2+).</text>
</comment>
<evidence type="ECO:0000256" key="8">
    <source>
        <dbReference type="RuleBase" id="RU003835"/>
    </source>
</evidence>
<accession>A0A424Z056</accession>
<evidence type="ECO:0000256" key="3">
    <source>
        <dbReference type="ARBA" id="ARBA00022741"/>
    </source>
</evidence>
<dbReference type="GO" id="GO:0006083">
    <property type="term" value="P:acetate metabolic process"/>
    <property type="evidence" value="ECO:0007669"/>
    <property type="project" value="TreeGrafter"/>
</dbReference>
<keyword evidence="2 7" id="KW-0808">Transferase</keyword>
<dbReference type="PRINTS" id="PR00471">
    <property type="entry name" value="ACETATEKNASE"/>
</dbReference>
<gene>
    <name evidence="7" type="primary">ackA</name>
    <name evidence="9" type="ORF">DZD40_04965</name>
</gene>
<dbReference type="CDD" id="cd24010">
    <property type="entry name" value="ASKHA_NBD_AcK_PK"/>
    <property type="match status" value="1"/>
</dbReference>
<keyword evidence="7" id="KW-0479">Metal-binding</keyword>
<keyword evidence="4 7" id="KW-0418">Kinase</keyword>
<dbReference type="Gene3D" id="3.30.420.40">
    <property type="match status" value="2"/>
</dbReference>
<dbReference type="GO" id="GO:0000287">
    <property type="term" value="F:magnesium ion binding"/>
    <property type="evidence" value="ECO:0007669"/>
    <property type="project" value="UniProtKB-UniRule"/>
</dbReference>
<dbReference type="GO" id="GO:0005737">
    <property type="term" value="C:cytoplasm"/>
    <property type="evidence" value="ECO:0007669"/>
    <property type="project" value="UniProtKB-SubCell"/>
</dbReference>
<evidence type="ECO:0000256" key="5">
    <source>
        <dbReference type="ARBA" id="ARBA00022840"/>
    </source>
</evidence>
<keyword evidence="6 7" id="KW-0460">Magnesium</keyword>
<dbReference type="PROSITE" id="PS01075">
    <property type="entry name" value="ACETATE_KINASE_1"/>
    <property type="match status" value="1"/>
</dbReference>
<comment type="function">
    <text evidence="7">Catalyzes the formation of acetyl phosphate from acetate and ATP. Can also catalyze the reverse reaction.</text>
</comment>
<comment type="caution">
    <text evidence="9">The sequence shown here is derived from an EMBL/GenBank/DDBJ whole genome shotgun (WGS) entry which is preliminary data.</text>
</comment>
<dbReference type="AlphaFoldDB" id="A0A424Z056"/>
<feature type="binding site" evidence="7">
    <location>
        <position position="14"/>
    </location>
    <ligand>
        <name>ATP</name>
        <dbReference type="ChEBI" id="CHEBI:30616"/>
    </ligand>
</feature>
<dbReference type="Proteomes" id="UP000286095">
    <property type="component" value="Unassembled WGS sequence"/>
</dbReference>
<dbReference type="EC" id="2.7.2.1" evidence="7"/>
<dbReference type="GO" id="GO:0006085">
    <property type="term" value="P:acetyl-CoA biosynthetic process"/>
    <property type="evidence" value="ECO:0007669"/>
    <property type="project" value="UniProtKB-UniRule"/>
</dbReference>
<dbReference type="GO" id="GO:0005524">
    <property type="term" value="F:ATP binding"/>
    <property type="evidence" value="ECO:0007669"/>
    <property type="project" value="UniProtKB-KW"/>
</dbReference>
<feature type="binding site" evidence="7">
    <location>
        <begin position="327"/>
        <end position="331"/>
    </location>
    <ligand>
        <name>ATP</name>
        <dbReference type="ChEBI" id="CHEBI:30616"/>
    </ligand>
</feature>
<dbReference type="Pfam" id="PF00871">
    <property type="entry name" value="Acetate_kinase"/>
    <property type="match status" value="1"/>
</dbReference>
<feature type="site" description="Transition state stabilizer" evidence="7">
    <location>
        <position position="238"/>
    </location>
</feature>
<comment type="pathway">
    <text evidence="7">Metabolic intermediate biosynthesis; acetyl-CoA biosynthesis; acetyl-CoA from acetate: step 1/2.</text>
</comment>
<dbReference type="GO" id="GO:0008776">
    <property type="term" value="F:acetate kinase activity"/>
    <property type="evidence" value="ECO:0007669"/>
    <property type="project" value="UniProtKB-UniRule"/>
</dbReference>
<dbReference type="PANTHER" id="PTHR21060:SF15">
    <property type="entry name" value="ACETATE KINASE-RELATED"/>
    <property type="match status" value="1"/>
</dbReference>
<feature type="site" description="Transition state stabilizer" evidence="7">
    <location>
        <position position="177"/>
    </location>
</feature>
<proteinExistence type="inferred from homology"/>
<evidence type="ECO:0000256" key="4">
    <source>
        <dbReference type="ARBA" id="ARBA00022777"/>
    </source>
</evidence>
<dbReference type="PROSITE" id="PS01076">
    <property type="entry name" value="ACETATE_KINASE_2"/>
    <property type="match status" value="1"/>
</dbReference>
<reference evidence="9 10" key="1">
    <citation type="submission" date="2018-08" db="EMBL/GenBank/DDBJ databases">
        <title>Survival mechanisms of Campylobacter hepaticus identified by genomic analysis and comparative transcriptomic analysis of in vivo and in vitro derived bacteria.</title>
        <authorList>
            <person name="Van T.T.H."/>
            <person name="Moore R.J."/>
        </authorList>
    </citation>
    <scope>NUCLEOTIDE SEQUENCE [LARGE SCALE GENOMIC DNA]</scope>
    <source>
        <strain evidence="9 10">54L</strain>
    </source>
</reference>
<protein>
    <recommendedName>
        <fullName evidence="7">Acetate kinase</fullName>
        <ecNumber evidence="7">2.7.2.1</ecNumber>
    </recommendedName>
    <alternativeName>
        <fullName evidence="7">Acetokinase</fullName>
    </alternativeName>
</protein>
<organism evidence="9 10">
    <name type="scientific">Campylobacter hepaticus</name>
    <dbReference type="NCBI Taxonomy" id="1813019"/>
    <lineage>
        <taxon>Bacteria</taxon>
        <taxon>Pseudomonadati</taxon>
        <taxon>Campylobacterota</taxon>
        <taxon>Epsilonproteobacteria</taxon>
        <taxon>Campylobacterales</taxon>
        <taxon>Campylobacteraceae</taxon>
        <taxon>Campylobacter</taxon>
    </lineage>
</organism>
<feature type="binding site" evidence="7">
    <location>
        <begin position="205"/>
        <end position="209"/>
    </location>
    <ligand>
        <name>ATP</name>
        <dbReference type="ChEBI" id="CHEBI:30616"/>
    </ligand>
</feature>
<dbReference type="InterPro" id="IPR023865">
    <property type="entry name" value="Aliphatic_acid_kinase_CS"/>
</dbReference>
<comment type="similarity">
    <text evidence="1 7 8">Belongs to the acetokinase family.</text>
</comment>
<dbReference type="EMBL" id="QURW01000011">
    <property type="protein sequence ID" value="RQD87184.1"/>
    <property type="molecule type" value="Genomic_DNA"/>
</dbReference>
<evidence type="ECO:0000313" key="9">
    <source>
        <dbReference type="EMBL" id="RQD87184.1"/>
    </source>
</evidence>
<feature type="binding site" evidence="7">
    <location>
        <position position="381"/>
    </location>
    <ligand>
        <name>Mg(2+)</name>
        <dbReference type="ChEBI" id="CHEBI:18420"/>
    </ligand>
</feature>
<dbReference type="UniPathway" id="UPA00340">
    <property type="reaction ID" value="UER00458"/>
</dbReference>
<dbReference type="HAMAP" id="MF_00020">
    <property type="entry name" value="Acetate_kinase"/>
    <property type="match status" value="1"/>
</dbReference>
<evidence type="ECO:0000256" key="2">
    <source>
        <dbReference type="ARBA" id="ARBA00022679"/>
    </source>
</evidence>
<keyword evidence="7" id="KW-0963">Cytoplasm</keyword>
<sequence length="396" mass="44220">MKILVLNSGSSSIKFKFFDDKIVKASGLVEKIGEYNSKVVLKDTLNNHQFQRELNIKNHEEGLQIVNELFKESGILADVNMLDGCGHRIVHGGSNLSEHCLVDDYVLEEIDKVSVFAPLHNPAHLAGIKTMFKAAPNVLNVAVFDTAFHRSIPDFAHMYALPYEFYNKHGIRKYGFHGTSHAFVSTQAACMLQKDKNELNFISAHLGNGASVCAIKKGQSVDTSMGFTPLEGLIMGTRCGDIDPAILPFISRLEGLTIEEIDTLMNKKSGVYGICGFNDFRDIENQIKQDNDKARLALDMFCYRLVKYIGAYFAVLEQTDAIIFTGGIGENDSLVRQKVCEKLTHLGIELDFKLNEQRVAQARMINCTHSKVKILVVPTDEELEIARITEELISKK</sequence>
<dbReference type="InterPro" id="IPR000890">
    <property type="entry name" value="Aliphatic_acid_kin_short-chain"/>
</dbReference>
<dbReference type="NCBIfam" id="TIGR00016">
    <property type="entry name" value="ackA"/>
    <property type="match status" value="1"/>
</dbReference>
<comment type="subcellular location">
    <subcellularLocation>
        <location evidence="7">Cytoplasm</location>
    </subcellularLocation>
</comment>
<feature type="binding site" evidence="7">
    <location>
        <begin position="279"/>
        <end position="281"/>
    </location>
    <ligand>
        <name>ATP</name>
        <dbReference type="ChEBI" id="CHEBI:30616"/>
    </ligand>
</feature>
<feature type="active site" description="Proton donor/acceptor" evidence="7">
    <location>
        <position position="145"/>
    </location>
</feature>
<dbReference type="InterPro" id="IPR043129">
    <property type="entry name" value="ATPase_NBD"/>
</dbReference>
<keyword evidence="5 7" id="KW-0067">ATP-binding</keyword>
<dbReference type="InterPro" id="IPR004372">
    <property type="entry name" value="Ac/propionate_kinase"/>
</dbReference>
<dbReference type="PANTHER" id="PTHR21060">
    <property type="entry name" value="ACETATE KINASE"/>
    <property type="match status" value="1"/>
</dbReference>
<dbReference type="SUPFAM" id="SSF53067">
    <property type="entry name" value="Actin-like ATPase domain"/>
    <property type="match status" value="2"/>
</dbReference>
<dbReference type="STRING" id="1813019.A2J15_01405"/>
<feature type="binding site" evidence="7">
    <location>
        <position position="88"/>
    </location>
    <ligand>
        <name>substrate</name>
    </ligand>
</feature>
<comment type="catalytic activity">
    <reaction evidence="7">
        <text>acetate + ATP = acetyl phosphate + ADP</text>
        <dbReference type="Rhea" id="RHEA:11352"/>
        <dbReference type="ChEBI" id="CHEBI:22191"/>
        <dbReference type="ChEBI" id="CHEBI:30089"/>
        <dbReference type="ChEBI" id="CHEBI:30616"/>
        <dbReference type="ChEBI" id="CHEBI:456216"/>
        <dbReference type="EC" id="2.7.2.1"/>
    </reaction>
</comment>
<evidence type="ECO:0000256" key="1">
    <source>
        <dbReference type="ARBA" id="ARBA00008748"/>
    </source>
</evidence>
<evidence type="ECO:0000313" key="10">
    <source>
        <dbReference type="Proteomes" id="UP000286095"/>
    </source>
</evidence>
<dbReference type="RefSeq" id="WP_124134073.1">
    <property type="nucleotide sequence ID" value="NZ_QURW01000011.1"/>
</dbReference>
<comment type="subunit">
    <text evidence="7">Homodimer.</text>
</comment>
<evidence type="ECO:0000256" key="7">
    <source>
        <dbReference type="HAMAP-Rule" id="MF_00020"/>
    </source>
</evidence>
<feature type="binding site" evidence="7">
    <location>
        <position position="7"/>
    </location>
    <ligand>
        <name>Mg(2+)</name>
        <dbReference type="ChEBI" id="CHEBI:18420"/>
    </ligand>
</feature>